<protein>
    <submittedName>
        <fullName evidence="1">Uncharacterized protein</fullName>
    </submittedName>
</protein>
<keyword evidence="2" id="KW-1185">Reference proteome</keyword>
<accession>A0A9J5ZI48</accession>
<name>A0A9J5ZI48_SOLCO</name>
<sequence length="105" mass="11558">MADPPDDCRLVSCAPMSFVDKGLESARARRLLIDKGKMLNPPGICRFEVAHAFSTSTSVASFGSSLTNKSLPKYKSKWVESNQGINTTTRSQIKAKLVDFTLLYD</sequence>
<reference evidence="1 2" key="1">
    <citation type="submission" date="2020-09" db="EMBL/GenBank/DDBJ databases">
        <title>De no assembly of potato wild relative species, Solanum commersonii.</title>
        <authorList>
            <person name="Cho K."/>
        </authorList>
    </citation>
    <scope>NUCLEOTIDE SEQUENCE [LARGE SCALE GENOMIC DNA]</scope>
    <source>
        <strain evidence="1">LZ3.2</strain>
        <tissue evidence="1">Leaf</tissue>
    </source>
</reference>
<evidence type="ECO:0000313" key="1">
    <source>
        <dbReference type="EMBL" id="KAG5611504.1"/>
    </source>
</evidence>
<comment type="caution">
    <text evidence="1">The sequence shown here is derived from an EMBL/GenBank/DDBJ whole genome shotgun (WGS) entry which is preliminary data.</text>
</comment>
<proteinExistence type="predicted"/>
<gene>
    <name evidence="1" type="ORF">H5410_022785</name>
</gene>
<dbReference type="EMBL" id="JACXVP010000004">
    <property type="protein sequence ID" value="KAG5611504.1"/>
    <property type="molecule type" value="Genomic_DNA"/>
</dbReference>
<dbReference type="AlphaFoldDB" id="A0A9J5ZI48"/>
<organism evidence="1 2">
    <name type="scientific">Solanum commersonii</name>
    <name type="common">Commerson's wild potato</name>
    <name type="synonym">Commerson's nightshade</name>
    <dbReference type="NCBI Taxonomy" id="4109"/>
    <lineage>
        <taxon>Eukaryota</taxon>
        <taxon>Viridiplantae</taxon>
        <taxon>Streptophyta</taxon>
        <taxon>Embryophyta</taxon>
        <taxon>Tracheophyta</taxon>
        <taxon>Spermatophyta</taxon>
        <taxon>Magnoliopsida</taxon>
        <taxon>eudicotyledons</taxon>
        <taxon>Gunneridae</taxon>
        <taxon>Pentapetalae</taxon>
        <taxon>asterids</taxon>
        <taxon>lamiids</taxon>
        <taxon>Solanales</taxon>
        <taxon>Solanaceae</taxon>
        <taxon>Solanoideae</taxon>
        <taxon>Solaneae</taxon>
        <taxon>Solanum</taxon>
    </lineage>
</organism>
<evidence type="ECO:0000313" key="2">
    <source>
        <dbReference type="Proteomes" id="UP000824120"/>
    </source>
</evidence>
<dbReference type="Proteomes" id="UP000824120">
    <property type="component" value="Chromosome 4"/>
</dbReference>